<feature type="transmembrane region" description="Helical" evidence="2">
    <location>
        <begin position="90"/>
        <end position="110"/>
    </location>
</feature>
<feature type="compositionally biased region" description="Basic and acidic residues" evidence="1">
    <location>
        <begin position="346"/>
        <end position="372"/>
    </location>
</feature>
<dbReference type="Proteomes" id="UP000774617">
    <property type="component" value="Unassembled WGS sequence"/>
</dbReference>
<accession>A0ABQ8GQ96</accession>
<feature type="transmembrane region" description="Helical" evidence="2">
    <location>
        <begin position="168"/>
        <end position="186"/>
    </location>
</feature>
<feature type="transmembrane region" description="Helical" evidence="2">
    <location>
        <begin position="130"/>
        <end position="148"/>
    </location>
</feature>
<keyword evidence="4" id="KW-1185">Reference proteome</keyword>
<dbReference type="PANTHER" id="PTHR35179:SF1">
    <property type="entry name" value="INTEGRAL MEMBRANE PROTEIN"/>
    <property type="match status" value="1"/>
</dbReference>
<protein>
    <recommendedName>
        <fullName evidence="5">Transmembrane protein</fullName>
    </recommendedName>
</protein>
<dbReference type="EMBL" id="JAGTJR010000003">
    <property type="protein sequence ID" value="KAH7062358.1"/>
    <property type="molecule type" value="Genomic_DNA"/>
</dbReference>
<feature type="region of interest" description="Disordered" evidence="1">
    <location>
        <begin position="309"/>
        <end position="409"/>
    </location>
</feature>
<evidence type="ECO:0000256" key="1">
    <source>
        <dbReference type="SAM" id="MobiDB-lite"/>
    </source>
</evidence>
<comment type="caution">
    <text evidence="3">The sequence shown here is derived from an EMBL/GenBank/DDBJ whole genome shotgun (WGS) entry which is preliminary data.</text>
</comment>
<feature type="transmembrane region" description="Helical" evidence="2">
    <location>
        <begin position="55"/>
        <end position="78"/>
    </location>
</feature>
<gene>
    <name evidence="3" type="ORF">B0J12DRAFT_235465</name>
</gene>
<evidence type="ECO:0000256" key="2">
    <source>
        <dbReference type="SAM" id="Phobius"/>
    </source>
</evidence>
<feature type="transmembrane region" description="Helical" evidence="2">
    <location>
        <begin position="20"/>
        <end position="43"/>
    </location>
</feature>
<name>A0ABQ8GQ96_9PEZI</name>
<sequence length="409" mass="45522">MPGALVPPWWKGYEVSASEMAVVSIVWGASLGWSVFASVTAVKQTLQIRKRAKRLTAYIFMIWAELVASLIISFISWFYMMGDIPPSFEFYFFVLVLWVIQIQVILQIIVNRVGLLVPDKDRVRNMKWFVGIYVGIINVSVFCIWMPAQLQRSTTYVHINHVWDRVTKGLFLLLDAALNFYFLYMVRRDLIANGLYKYTTLFWSNAAMAVVSVFMDVAIILSMSFKNPFVYVQFHPLAYIFKLSIEMSLADLIAKVVHASNRMQDIDGATDLNNLGYSFSYEAGSSAAAPGAAAAPDDCEAASASVHSIVGRRQTNQSKGMKAGELDDSREDDGDGYEGKAAGKHSRFDNHGAGEVGEGRERLKQLEPRSIDDGGAGDVTAQKAAGETKGNDPLSAEHLEKVAERRQER</sequence>
<organism evidence="3 4">
    <name type="scientific">Macrophomina phaseolina</name>
    <dbReference type="NCBI Taxonomy" id="35725"/>
    <lineage>
        <taxon>Eukaryota</taxon>
        <taxon>Fungi</taxon>
        <taxon>Dikarya</taxon>
        <taxon>Ascomycota</taxon>
        <taxon>Pezizomycotina</taxon>
        <taxon>Dothideomycetes</taxon>
        <taxon>Dothideomycetes incertae sedis</taxon>
        <taxon>Botryosphaeriales</taxon>
        <taxon>Botryosphaeriaceae</taxon>
        <taxon>Macrophomina</taxon>
    </lineage>
</organism>
<feature type="compositionally biased region" description="Basic and acidic residues" evidence="1">
    <location>
        <begin position="395"/>
        <end position="409"/>
    </location>
</feature>
<evidence type="ECO:0008006" key="5">
    <source>
        <dbReference type="Google" id="ProtNLM"/>
    </source>
</evidence>
<keyword evidence="2" id="KW-1133">Transmembrane helix</keyword>
<evidence type="ECO:0000313" key="4">
    <source>
        <dbReference type="Proteomes" id="UP000774617"/>
    </source>
</evidence>
<evidence type="ECO:0000313" key="3">
    <source>
        <dbReference type="EMBL" id="KAH7062358.1"/>
    </source>
</evidence>
<keyword evidence="2" id="KW-0812">Transmembrane</keyword>
<feature type="transmembrane region" description="Helical" evidence="2">
    <location>
        <begin position="198"/>
        <end position="225"/>
    </location>
</feature>
<proteinExistence type="predicted"/>
<keyword evidence="2" id="KW-0472">Membrane</keyword>
<dbReference type="PANTHER" id="PTHR35179">
    <property type="entry name" value="PROTEIN CBG02620"/>
    <property type="match status" value="1"/>
</dbReference>
<reference evidence="3 4" key="1">
    <citation type="journal article" date="2021" name="Nat. Commun.">
        <title>Genetic determinants of endophytism in the Arabidopsis root mycobiome.</title>
        <authorList>
            <person name="Mesny F."/>
            <person name="Miyauchi S."/>
            <person name="Thiergart T."/>
            <person name="Pickel B."/>
            <person name="Atanasova L."/>
            <person name="Karlsson M."/>
            <person name="Huettel B."/>
            <person name="Barry K.W."/>
            <person name="Haridas S."/>
            <person name="Chen C."/>
            <person name="Bauer D."/>
            <person name="Andreopoulos W."/>
            <person name="Pangilinan J."/>
            <person name="LaButti K."/>
            <person name="Riley R."/>
            <person name="Lipzen A."/>
            <person name="Clum A."/>
            <person name="Drula E."/>
            <person name="Henrissat B."/>
            <person name="Kohler A."/>
            <person name="Grigoriev I.V."/>
            <person name="Martin F.M."/>
            <person name="Hacquard S."/>
        </authorList>
    </citation>
    <scope>NUCLEOTIDE SEQUENCE [LARGE SCALE GENOMIC DNA]</scope>
    <source>
        <strain evidence="3 4">MPI-SDFR-AT-0080</strain>
    </source>
</reference>